<reference evidence="2" key="2">
    <citation type="journal article" date="2021" name="Microbiome">
        <title>Successional dynamics and alternative stable states in a saline activated sludge microbial community over 9 years.</title>
        <authorList>
            <person name="Wang Y."/>
            <person name="Ye J."/>
            <person name="Ju F."/>
            <person name="Liu L."/>
            <person name="Boyd J.A."/>
            <person name="Deng Y."/>
            <person name="Parks D.H."/>
            <person name="Jiang X."/>
            <person name="Yin X."/>
            <person name="Woodcroft B.J."/>
            <person name="Tyson G.W."/>
            <person name="Hugenholtz P."/>
            <person name="Polz M.F."/>
            <person name="Zhang T."/>
        </authorList>
    </citation>
    <scope>NUCLEOTIDE SEQUENCE</scope>
    <source>
        <strain evidence="2">HKST-UBA01</strain>
    </source>
</reference>
<reference evidence="2" key="1">
    <citation type="submission" date="2020-04" db="EMBL/GenBank/DDBJ databases">
        <authorList>
            <person name="Zhang T."/>
        </authorList>
    </citation>
    <scope>NUCLEOTIDE SEQUENCE</scope>
    <source>
        <strain evidence="2">HKST-UBA01</strain>
    </source>
</reference>
<dbReference type="EMBL" id="JAGQHR010000173">
    <property type="protein sequence ID" value="MCA9727474.1"/>
    <property type="molecule type" value="Genomic_DNA"/>
</dbReference>
<evidence type="ECO:0000313" key="3">
    <source>
        <dbReference type="Proteomes" id="UP000697710"/>
    </source>
</evidence>
<evidence type="ECO:0000313" key="2">
    <source>
        <dbReference type="EMBL" id="MCA9727474.1"/>
    </source>
</evidence>
<feature type="chain" id="PRO_5037215015" description="Secreted protein" evidence="1">
    <location>
        <begin position="22"/>
        <end position="384"/>
    </location>
</feature>
<accession>A0A956LXS8</accession>
<gene>
    <name evidence="2" type="ORF">KC729_07310</name>
</gene>
<comment type="caution">
    <text evidence="2">The sequence shown here is derived from an EMBL/GenBank/DDBJ whole genome shotgun (WGS) entry which is preliminary data.</text>
</comment>
<keyword evidence="1" id="KW-0732">Signal</keyword>
<protein>
    <recommendedName>
        <fullName evidence="4">Secreted protein</fullName>
    </recommendedName>
</protein>
<proteinExistence type="predicted"/>
<sequence length="384" mass="41578">MHTKRLLALTAAGAPILLAGAAGPGRAVDLYQAHYLYLGNDPSELQGPWTEECQGIAHDDGYWYINQVNAIWRTPVTTDLNQLGPSTPGHSYRALSTVTPLVNDGYDHLGDGCVHQEQGNGYLFLPIEVMDGGPPGVAAFHATAGLDYIDHAAFNPSPSNASWCAFDDEGSLFSSNFDPVSQLRRYSVNWNLLQQGSLSLHFEESVTLRDENGAVLNVHHVQGGEFTADGSLLYLVADGIVVFDTATWRRVKQSTNGSGTFNFQFDPGFPNYQEPEGVTIWDLEGTGSPHTGELHVILLDNDALGDDVWLKHYTKVVRVDSAATGSEDGTPAHPFHSINSAYTQIWGGAELRIQAGSYPLDHVSSYPSTVRWKAVGGTVRIGAP</sequence>
<feature type="signal peptide" evidence="1">
    <location>
        <begin position="1"/>
        <end position="21"/>
    </location>
</feature>
<evidence type="ECO:0008006" key="4">
    <source>
        <dbReference type="Google" id="ProtNLM"/>
    </source>
</evidence>
<name>A0A956LXS8_UNCEI</name>
<dbReference type="Proteomes" id="UP000697710">
    <property type="component" value="Unassembled WGS sequence"/>
</dbReference>
<dbReference type="SUPFAM" id="SSF50960">
    <property type="entry name" value="TolB, C-terminal domain"/>
    <property type="match status" value="1"/>
</dbReference>
<evidence type="ECO:0000256" key="1">
    <source>
        <dbReference type="SAM" id="SignalP"/>
    </source>
</evidence>
<dbReference type="AlphaFoldDB" id="A0A956LXS8"/>
<organism evidence="2 3">
    <name type="scientific">Eiseniibacteriota bacterium</name>
    <dbReference type="NCBI Taxonomy" id="2212470"/>
    <lineage>
        <taxon>Bacteria</taxon>
        <taxon>Candidatus Eiseniibacteriota</taxon>
    </lineage>
</organism>